<dbReference type="InterPro" id="IPR036465">
    <property type="entry name" value="vWFA_dom_sf"/>
</dbReference>
<comment type="caution">
    <text evidence="1">The sequence shown here is derived from an EMBL/GenBank/DDBJ whole genome shotgun (WGS) entry which is preliminary data.</text>
</comment>
<dbReference type="Gene3D" id="3.40.50.410">
    <property type="entry name" value="von Willebrand factor, type A domain"/>
    <property type="match status" value="1"/>
</dbReference>
<organism evidence="1 2">
    <name type="scientific">Streptomyces fuscus</name>
    <dbReference type="NCBI Taxonomy" id="3048495"/>
    <lineage>
        <taxon>Bacteria</taxon>
        <taxon>Bacillati</taxon>
        <taxon>Actinomycetota</taxon>
        <taxon>Actinomycetes</taxon>
        <taxon>Kitasatosporales</taxon>
        <taxon>Streptomycetaceae</taxon>
        <taxon>Streptomyces</taxon>
    </lineage>
</organism>
<name>A0ABT7JAZ3_9ACTN</name>
<evidence type="ECO:0000313" key="1">
    <source>
        <dbReference type="EMBL" id="MDL2081965.1"/>
    </source>
</evidence>
<evidence type="ECO:0000313" key="2">
    <source>
        <dbReference type="Proteomes" id="UP001241926"/>
    </source>
</evidence>
<accession>A0ABT7JAZ3</accession>
<dbReference type="SUPFAM" id="SSF53300">
    <property type="entry name" value="vWA-like"/>
    <property type="match status" value="1"/>
</dbReference>
<dbReference type="EMBL" id="JASJUS010000063">
    <property type="protein sequence ID" value="MDL2081965.1"/>
    <property type="molecule type" value="Genomic_DNA"/>
</dbReference>
<dbReference type="Proteomes" id="UP001241926">
    <property type="component" value="Unassembled WGS sequence"/>
</dbReference>
<evidence type="ECO:0008006" key="3">
    <source>
        <dbReference type="Google" id="ProtNLM"/>
    </source>
</evidence>
<gene>
    <name evidence="1" type="ORF">QNN03_36625</name>
</gene>
<reference evidence="1 2" key="1">
    <citation type="submission" date="2023-05" db="EMBL/GenBank/DDBJ databases">
        <title>Streptomyces fuscus sp. nov., a brown-black pigment producing actinomyces isolated from dry sand of Sea duck farm.</title>
        <authorList>
            <person name="Xie J."/>
            <person name="Shen N."/>
        </authorList>
    </citation>
    <scope>NUCLEOTIDE SEQUENCE [LARGE SCALE GENOMIC DNA]</scope>
    <source>
        <strain evidence="1 2">GXMU-J15</strain>
    </source>
</reference>
<dbReference type="RefSeq" id="WP_285437130.1">
    <property type="nucleotide sequence ID" value="NZ_JASJUS010000063.1"/>
</dbReference>
<protein>
    <recommendedName>
        <fullName evidence="3">VWA domain-containing protein</fullName>
    </recommendedName>
</protein>
<keyword evidence="2" id="KW-1185">Reference proteome</keyword>
<proteinExistence type="predicted"/>
<sequence>MRITKKTTRVPRRYILLPRGGRPAVAIALAVAATVTGCNVSSSPHGQLAQDQAVLKSCDASAPPAADIHIDGSASSNSQAITEERLAAVEEIVRRTAICSGRVRVSVFSASSAATTTLFDGSLPLHGATENARLKRVPTVVGDAMAKIRDAYDPAVAGLKGKGSDIAAQYRLASEWANQVGNDYKLRLVILTDGFQTVGVDLYKTPLTKRKAAALAAARTTVPELTGASVTVAGLGRVGGEPPRSDVVEGLVAYYTDLCEKTKAAKCLSVTDYATEGR</sequence>